<keyword evidence="2" id="KW-1185">Reference proteome</keyword>
<dbReference type="EMBL" id="BMAO01016262">
    <property type="protein sequence ID" value="GFR07358.1"/>
    <property type="molecule type" value="Genomic_DNA"/>
</dbReference>
<gene>
    <name evidence="1" type="ORF">TNCT_43051</name>
</gene>
<name>A0A8X6J2P3_TRICU</name>
<dbReference type="AlphaFoldDB" id="A0A8X6J2P3"/>
<evidence type="ECO:0000313" key="1">
    <source>
        <dbReference type="EMBL" id="GFR07358.1"/>
    </source>
</evidence>
<dbReference type="OrthoDB" id="10588235at2759"/>
<protein>
    <submittedName>
        <fullName evidence="1">Uncharacterized protein</fullName>
    </submittedName>
</protein>
<organism evidence="1 2">
    <name type="scientific">Trichonephila clavata</name>
    <name type="common">Joro spider</name>
    <name type="synonym">Nephila clavata</name>
    <dbReference type="NCBI Taxonomy" id="2740835"/>
    <lineage>
        <taxon>Eukaryota</taxon>
        <taxon>Metazoa</taxon>
        <taxon>Ecdysozoa</taxon>
        <taxon>Arthropoda</taxon>
        <taxon>Chelicerata</taxon>
        <taxon>Arachnida</taxon>
        <taxon>Araneae</taxon>
        <taxon>Araneomorphae</taxon>
        <taxon>Entelegynae</taxon>
        <taxon>Araneoidea</taxon>
        <taxon>Nephilidae</taxon>
        <taxon>Trichonephila</taxon>
    </lineage>
</organism>
<evidence type="ECO:0000313" key="2">
    <source>
        <dbReference type="Proteomes" id="UP000887116"/>
    </source>
</evidence>
<sequence length="158" mass="17901">MRLENFFRLIPDLSGKANKCQNKSERKAKFPFTFTSSASFYLGSYLGSTNERSKNNGITSDNSGLVYGPAFKTGVRIRVTPFACRKLELYGQLFVFVTGLDRFSGKKCPGRIPDKNISKERTAIWLMVSCFFALFRLPSIIQDRKLFNVKLRGLSFIG</sequence>
<comment type="caution">
    <text evidence="1">The sequence shown here is derived from an EMBL/GenBank/DDBJ whole genome shotgun (WGS) entry which is preliminary data.</text>
</comment>
<dbReference type="Proteomes" id="UP000887116">
    <property type="component" value="Unassembled WGS sequence"/>
</dbReference>
<accession>A0A8X6J2P3</accession>
<proteinExistence type="predicted"/>
<reference evidence="1" key="1">
    <citation type="submission" date="2020-07" db="EMBL/GenBank/DDBJ databases">
        <title>Multicomponent nature underlies the extraordinary mechanical properties of spider dragline silk.</title>
        <authorList>
            <person name="Kono N."/>
            <person name="Nakamura H."/>
            <person name="Mori M."/>
            <person name="Yoshida Y."/>
            <person name="Ohtoshi R."/>
            <person name="Malay A.D."/>
            <person name="Moran D.A.P."/>
            <person name="Tomita M."/>
            <person name="Numata K."/>
            <person name="Arakawa K."/>
        </authorList>
    </citation>
    <scope>NUCLEOTIDE SEQUENCE</scope>
</reference>